<organism evidence="1">
    <name type="scientific">Psittacine aviadenovirus B</name>
    <dbReference type="NCBI Taxonomy" id="2169709"/>
    <lineage>
        <taxon>Viruses</taxon>
        <taxon>Varidnaviria</taxon>
        <taxon>Bamfordvirae</taxon>
        <taxon>Preplasmiviricota</taxon>
        <taxon>Polisuviricotina</taxon>
        <taxon>Pharingeaviricetes</taxon>
        <taxon>Rowavirales</taxon>
        <taxon>Adenoviridae</taxon>
        <taxon>Aviadenovirus</taxon>
        <taxon>Aviadenovirus rubri</taxon>
    </lineage>
</organism>
<proteinExistence type="predicted"/>
<reference evidence="1" key="1">
    <citation type="submission" date="2023-06" db="EMBL/GenBank/DDBJ databases">
        <title>Identification of a novel pathogenic adenovirus species in African Grey Parrot unveils distinct lineage within aviadenoviruses.</title>
        <authorList>
            <person name="Das T."/>
            <person name="Raidal S."/>
            <person name="Das S."/>
        </authorList>
    </citation>
    <scope>NUCLEOTIDE SEQUENCE</scope>
    <source>
        <strain evidence="1">CS23-0540</strain>
    </source>
</reference>
<accession>A0AB38ZPC5</accession>
<name>A0AB38ZPC5_9ADEN</name>
<protein>
    <submittedName>
        <fullName evidence="1">U exon protein</fullName>
    </submittedName>
</protein>
<evidence type="ECO:0000313" key="1">
    <source>
        <dbReference type="EMBL" id="XBY87773.1"/>
    </source>
</evidence>
<sequence>MSAAASSKTASLRLFGLGVSVTQLPTPGAAYLTTGMSAPRKYWLKINDQALLRFDRPLNPGFVFWLRRRYRAHVKSDGGERTTVTRQEPFTGQELREIYSETDYRQQVVSMGDRHGDYQFQKTGSKAVRPL</sequence>
<dbReference type="InterPro" id="IPR057648">
    <property type="entry name" value="U_exon-like"/>
</dbReference>
<dbReference type="EMBL" id="OR096706">
    <property type="protein sequence ID" value="XBY87773.1"/>
    <property type="molecule type" value="Genomic_DNA"/>
</dbReference>
<dbReference type="Pfam" id="PF23683">
    <property type="entry name" value="U_exon"/>
    <property type="match status" value="1"/>
</dbReference>